<name>A0A0R1ZSR9_9LACO</name>
<comment type="caution">
    <text evidence="1">The sequence shown here is derived from an EMBL/GenBank/DDBJ whole genome shotgun (WGS) entry which is preliminary data.</text>
</comment>
<keyword evidence="2" id="KW-1185">Reference proteome</keyword>
<evidence type="ECO:0000313" key="2">
    <source>
        <dbReference type="Proteomes" id="UP000051679"/>
    </source>
</evidence>
<dbReference type="PATRIC" id="fig|1291052.5.peg.2236"/>
<sequence length="53" mass="5963">MMPLFASTAAVAAGLLILIYQTEHDYGLPVPVNWKFLIISGIKKRLGHHYPNR</sequence>
<dbReference type="AlphaFoldDB" id="A0A0R1ZSR9"/>
<protein>
    <submittedName>
        <fullName evidence="1">Uncharacterized protein</fullName>
    </submittedName>
</protein>
<accession>A0A0R1ZSR9</accession>
<dbReference type="EMBL" id="AYYO01000044">
    <property type="protein sequence ID" value="KRM54758.1"/>
    <property type="molecule type" value="Genomic_DNA"/>
</dbReference>
<reference evidence="1 2" key="1">
    <citation type="journal article" date="2015" name="Genome Announc.">
        <title>Expanding the biotechnology potential of lactobacilli through comparative genomics of 213 strains and associated genera.</title>
        <authorList>
            <person name="Sun Z."/>
            <person name="Harris H.M."/>
            <person name="McCann A."/>
            <person name="Guo C."/>
            <person name="Argimon S."/>
            <person name="Zhang W."/>
            <person name="Yang X."/>
            <person name="Jeffery I.B."/>
            <person name="Cooney J.C."/>
            <person name="Kagawa T.F."/>
            <person name="Liu W."/>
            <person name="Song Y."/>
            <person name="Salvetti E."/>
            <person name="Wrobel A."/>
            <person name="Rasinkangas P."/>
            <person name="Parkhill J."/>
            <person name="Rea M.C."/>
            <person name="O'Sullivan O."/>
            <person name="Ritari J."/>
            <person name="Douillard F.P."/>
            <person name="Paul Ross R."/>
            <person name="Yang R."/>
            <person name="Briner A.E."/>
            <person name="Felis G.E."/>
            <person name="de Vos W.M."/>
            <person name="Barrangou R."/>
            <person name="Klaenhammer T.R."/>
            <person name="Caufield P.W."/>
            <person name="Cui Y."/>
            <person name="Zhang H."/>
            <person name="O'Toole P.W."/>
        </authorList>
    </citation>
    <scope>NUCLEOTIDE SEQUENCE [LARGE SCALE GENOMIC DNA]</scope>
    <source>
        <strain evidence="1 2">DSM 20505</strain>
    </source>
</reference>
<evidence type="ECO:0000313" key="1">
    <source>
        <dbReference type="EMBL" id="KRM54758.1"/>
    </source>
</evidence>
<proteinExistence type="predicted"/>
<dbReference type="Proteomes" id="UP000051679">
    <property type="component" value="Unassembled WGS sequence"/>
</dbReference>
<dbReference type="STRING" id="1291052.FC18_GL002172"/>
<organism evidence="1 2">
    <name type="scientific">Lacticaseibacillus sharpeae JCM 1186 = DSM 20505</name>
    <dbReference type="NCBI Taxonomy" id="1291052"/>
    <lineage>
        <taxon>Bacteria</taxon>
        <taxon>Bacillati</taxon>
        <taxon>Bacillota</taxon>
        <taxon>Bacilli</taxon>
        <taxon>Lactobacillales</taxon>
        <taxon>Lactobacillaceae</taxon>
        <taxon>Lacticaseibacillus</taxon>
    </lineage>
</organism>
<gene>
    <name evidence="1" type="ORF">FC18_GL002172</name>
</gene>